<dbReference type="HOGENOM" id="CLU_038716_0_1_1"/>
<name>W7I667_9PEZI</name>
<evidence type="ECO:0000313" key="2">
    <source>
        <dbReference type="EMBL" id="EWC44250.1"/>
    </source>
</evidence>
<evidence type="ECO:0008006" key="4">
    <source>
        <dbReference type="Google" id="ProtNLM"/>
    </source>
</evidence>
<organism evidence="2 3">
    <name type="scientific">Drechslerella stenobrocha 248</name>
    <dbReference type="NCBI Taxonomy" id="1043628"/>
    <lineage>
        <taxon>Eukaryota</taxon>
        <taxon>Fungi</taxon>
        <taxon>Dikarya</taxon>
        <taxon>Ascomycota</taxon>
        <taxon>Pezizomycotina</taxon>
        <taxon>Orbiliomycetes</taxon>
        <taxon>Orbiliales</taxon>
        <taxon>Orbiliaceae</taxon>
        <taxon>Drechslerella</taxon>
    </lineage>
</organism>
<keyword evidence="3" id="KW-1185">Reference proteome</keyword>
<dbReference type="InterPro" id="IPR050282">
    <property type="entry name" value="Cycloisomerase_2"/>
</dbReference>
<dbReference type="PANTHER" id="PTHR30344:SF1">
    <property type="entry name" value="6-PHOSPHOGLUCONOLACTONASE"/>
    <property type="match status" value="1"/>
</dbReference>
<dbReference type="Pfam" id="PF10282">
    <property type="entry name" value="Lactonase"/>
    <property type="match status" value="1"/>
</dbReference>
<dbReference type="AlphaFoldDB" id="W7I667"/>
<accession>W7I667</accession>
<dbReference type="PANTHER" id="PTHR30344">
    <property type="entry name" value="6-PHOSPHOGLUCONOLACTONASE-RELATED"/>
    <property type="match status" value="1"/>
</dbReference>
<dbReference type="InterPro" id="IPR015943">
    <property type="entry name" value="WD40/YVTN_repeat-like_dom_sf"/>
</dbReference>
<sequence>MFGFDLLRQLSVRALVLVHPSSAPRWLISEKASPNYLSGSPTPADDTRLLSVGANGGDITIFKYDPSRGLLLRSSVYSEPGFMPSWQSIHPTEKDIIYSTDEGNPGGLVSFRLNRASGTLKKLARSNGINGTVSIAIQNDFLVVAAYSGHSVQAFETNDRGDISTARDTFTYSLARPGPDVVRQEASHPHQALIDPSGKFVVVADLGADLLRLYAIDGDRIRELPAVPVQPGSGPRHGHFLVTNTTAGAKTFFYLVNELRNTVVTYTVNYTCASIELSKIQELDTLPKYETQIAPVIAPNAGEIVISNDKRFVYVSNRNDFTFGNQAYGPSDSIALYRVDSETGLLKFIKLLEAGGLMPRHFSLDETGRFVAIALQNSDVVVVSPRDPETGEFTIKEDDDRGYVPRGPVCIQWL</sequence>
<proteinExistence type="inferred from homology"/>
<evidence type="ECO:0000256" key="1">
    <source>
        <dbReference type="ARBA" id="ARBA00005564"/>
    </source>
</evidence>
<dbReference type="InterPro" id="IPR011048">
    <property type="entry name" value="Haem_d1_sf"/>
</dbReference>
<dbReference type="OrthoDB" id="9972196at2759"/>
<dbReference type="GO" id="GO:0017057">
    <property type="term" value="F:6-phosphogluconolactonase activity"/>
    <property type="evidence" value="ECO:0007669"/>
    <property type="project" value="TreeGrafter"/>
</dbReference>
<dbReference type="InterPro" id="IPR019405">
    <property type="entry name" value="Lactonase_7-beta_prop"/>
</dbReference>
<dbReference type="Gene3D" id="2.130.10.10">
    <property type="entry name" value="YVTN repeat-like/Quinoprotein amine dehydrogenase"/>
    <property type="match status" value="1"/>
</dbReference>
<dbReference type="SUPFAM" id="SSF51004">
    <property type="entry name" value="C-terminal (heme d1) domain of cytochrome cd1-nitrite reductase"/>
    <property type="match status" value="1"/>
</dbReference>
<gene>
    <name evidence="2" type="ORF">DRE_01076</name>
</gene>
<comment type="similarity">
    <text evidence="1">Belongs to the cycloisomerase 2 family.</text>
</comment>
<dbReference type="EMBL" id="KI966443">
    <property type="protein sequence ID" value="EWC44250.1"/>
    <property type="molecule type" value="Genomic_DNA"/>
</dbReference>
<reference evidence="2 3" key="1">
    <citation type="submission" date="2013-05" db="EMBL/GenBank/DDBJ databases">
        <title>Drechslerella stenobrocha genome reveals carnivorous origination and mechanical trapping mechanism of predatory fungi.</title>
        <authorList>
            <person name="Liu X."/>
            <person name="Zhang W."/>
            <person name="Liu K."/>
        </authorList>
    </citation>
    <scope>NUCLEOTIDE SEQUENCE [LARGE SCALE GENOMIC DNA]</scope>
    <source>
        <strain evidence="2 3">248</strain>
    </source>
</reference>
<dbReference type="Proteomes" id="UP000024837">
    <property type="component" value="Unassembled WGS sequence"/>
</dbReference>
<protein>
    <recommendedName>
        <fullName evidence="4">6-phosphogluconolactonase</fullName>
    </recommendedName>
</protein>
<evidence type="ECO:0000313" key="3">
    <source>
        <dbReference type="Proteomes" id="UP000024837"/>
    </source>
</evidence>